<dbReference type="GO" id="GO:0061503">
    <property type="term" value="F:tRNA threonylcarbamoyladenosine dehydratase"/>
    <property type="evidence" value="ECO:0007669"/>
    <property type="project" value="TreeGrafter"/>
</dbReference>
<dbReference type="PANTHER" id="PTHR43267">
    <property type="entry name" value="TRNA THREONYLCARBAMOYLADENOSINE DEHYDRATASE"/>
    <property type="match status" value="1"/>
</dbReference>
<dbReference type="AlphaFoldDB" id="A0A318HQC1"/>
<reference evidence="2 3" key="1">
    <citation type="submission" date="2018-05" db="EMBL/GenBank/DDBJ databases">
        <title>Genomic Encyclopedia of Type Strains, Phase I: the one thousand microbial genomes (KMG-I) project.</title>
        <authorList>
            <person name="Kyrpides N."/>
        </authorList>
    </citation>
    <scope>NUCLEOTIDE SEQUENCE [LARGE SCALE GENOMIC DNA]</scope>
    <source>
        <strain evidence="2 3">DSM 15611</strain>
    </source>
</reference>
<dbReference type="InterPro" id="IPR035985">
    <property type="entry name" value="Ubiquitin-activating_enz"/>
</dbReference>
<comment type="caution">
    <text evidence="2">The sequence shown here is derived from an EMBL/GenBank/DDBJ whole genome shotgun (WGS) entry which is preliminary data.</text>
</comment>
<dbReference type="Proteomes" id="UP000248314">
    <property type="component" value="Unassembled WGS sequence"/>
</dbReference>
<protein>
    <submittedName>
        <fullName evidence="2">tRNA A37 threonylcarbamoyladenosine dehydratase</fullName>
    </submittedName>
</protein>
<dbReference type="RefSeq" id="WP_025816882.1">
    <property type="nucleotide sequence ID" value="NZ_BAIZ01000035.1"/>
</dbReference>
<gene>
    <name evidence="2" type="ORF">EJ73_02344</name>
</gene>
<evidence type="ECO:0000313" key="2">
    <source>
        <dbReference type="EMBL" id="PXX19562.1"/>
    </source>
</evidence>
<proteinExistence type="predicted"/>
<feature type="domain" description="THIF-type NAD/FAD binding fold" evidence="1">
    <location>
        <begin position="7"/>
        <end position="256"/>
    </location>
</feature>
<dbReference type="GO" id="GO:0061504">
    <property type="term" value="P:cyclic threonylcarbamoyladenosine biosynthetic process"/>
    <property type="evidence" value="ECO:0007669"/>
    <property type="project" value="TreeGrafter"/>
</dbReference>
<dbReference type="Pfam" id="PF00899">
    <property type="entry name" value="ThiF"/>
    <property type="match status" value="1"/>
</dbReference>
<dbReference type="InterPro" id="IPR000594">
    <property type="entry name" value="ThiF_NAD_FAD-bd"/>
</dbReference>
<dbReference type="InterPro" id="IPR045886">
    <property type="entry name" value="ThiF/MoeB/HesA"/>
</dbReference>
<organism evidence="2 3">
    <name type="scientific">Hoylesella shahii DSM 15611 = JCM 12083</name>
    <dbReference type="NCBI Taxonomy" id="1122991"/>
    <lineage>
        <taxon>Bacteria</taxon>
        <taxon>Pseudomonadati</taxon>
        <taxon>Bacteroidota</taxon>
        <taxon>Bacteroidia</taxon>
        <taxon>Bacteroidales</taxon>
        <taxon>Prevotellaceae</taxon>
        <taxon>Hoylesella</taxon>
    </lineage>
</organism>
<evidence type="ECO:0000313" key="3">
    <source>
        <dbReference type="Proteomes" id="UP000248314"/>
    </source>
</evidence>
<evidence type="ECO:0000259" key="1">
    <source>
        <dbReference type="Pfam" id="PF00899"/>
    </source>
</evidence>
<keyword evidence="3" id="KW-1185">Reference proteome</keyword>
<dbReference type="CDD" id="cd00755">
    <property type="entry name" value="YgdL_like"/>
    <property type="match status" value="1"/>
</dbReference>
<accession>A0A318HQC1</accession>
<dbReference type="Gene3D" id="3.40.50.720">
    <property type="entry name" value="NAD(P)-binding Rossmann-like Domain"/>
    <property type="match status" value="1"/>
</dbReference>
<dbReference type="SUPFAM" id="SSF69572">
    <property type="entry name" value="Activating enzymes of the ubiquitin-like proteins"/>
    <property type="match status" value="1"/>
</dbReference>
<dbReference type="EMBL" id="QJJX01000035">
    <property type="protein sequence ID" value="PXX19562.1"/>
    <property type="molecule type" value="Genomic_DNA"/>
</dbReference>
<name>A0A318HQC1_9BACT</name>
<dbReference type="OrthoDB" id="9804150at2"/>
<sequence length="262" mass="28283">MENQFSRTQMLLGQDAVDKLKASKVAVFGVGGVGGYAVEVLARSGVGNIDVFDADTVNITNLNRQVIALHSTLEQAKVDVIKKRIHDINPKCVVGTYKMFYLPENADEINLNKYDYVVDCIDTITAKVELIRRCKMLDVPYISSMGAANKMDATGFKVADISKTNIDPLAKVIRKKLRALGIEGVKVVFSEEKPLKPMGASHLQIKENDIINANADVNEGAHKSKGKNSVPASNAFVPAAAGIIVAGEVVKDLIGWGISSQV</sequence>
<dbReference type="PANTHER" id="PTHR43267:SF1">
    <property type="entry name" value="TRNA THREONYLCARBAMOYLADENOSINE DEHYDRATASE"/>
    <property type="match status" value="1"/>
</dbReference>
<dbReference type="GO" id="GO:0008641">
    <property type="term" value="F:ubiquitin-like modifier activating enzyme activity"/>
    <property type="evidence" value="ECO:0007669"/>
    <property type="project" value="InterPro"/>
</dbReference>
<dbReference type="STRING" id="1122991.GCA_000613445_00911"/>